<sequence length="543" mass="59502">MMSKIENFVWWLLLFVISVSDVSGQAVKPGSWQLVVANGGVSAMHMTTTHKDTVVMFDRTDYGPSELLLDRGRRRDDENDMALKHDCWAHSIEYNIASNNLRPLMVMTDTWCSLAAFANNGNLVSTGGYNDGSRRFVIWCPVPILHATGDESQRSELAQGRWYASNQILPDNRIIVVGGRRSFSYEFVPKTAGEGYYKLPFLTQTNVANVENNLYPFVHLSSDGNLFVFANKDSILLDYKRNRVVKTFPTMPGGARNYPSSGSSAMLPLMASDGFQKVEILICGGAPDNAFTSANDGDFVSALQSCGRIVITDSKPGWVMEDMPAPRVMGDMLILPNGEILIINGAEKGTAGWEMGRNPALAPFLYRPSADPGRRFSTLAPSTIPRMYHSSANVLPDGRIFVGGSNPHVGYVLSGTTYPTELRLEAYSPYYLDSSYQSYRPTIVALSSSSVGYGTTFTIQFTVSNYAPNGIVFHIYAPSFTTHSFSMNQRLLVLAGNNPKKLGGIFNAVVTAPPNSVTAPGGYYMLFVVNNGIPSAAKWIHLS</sequence>
<dbReference type="PANTHER" id="PTHR32208">
    <property type="entry name" value="SECRETED PROTEIN-RELATED"/>
    <property type="match status" value="1"/>
</dbReference>
<evidence type="ECO:0000313" key="5">
    <source>
        <dbReference type="EMBL" id="AKH04256.1"/>
    </source>
</evidence>
<feature type="chain" id="PRO_5002516686" evidence="2">
    <location>
        <begin position="25"/>
        <end position="543"/>
    </location>
</feature>
<dbReference type="InterPro" id="IPR011043">
    <property type="entry name" value="Gal_Oxase/kelch_b-propeller"/>
</dbReference>
<dbReference type="Gene3D" id="2.130.10.80">
    <property type="entry name" value="Galactose oxidase/kelch, beta-propeller"/>
    <property type="match status" value="1"/>
</dbReference>
<proteinExistence type="evidence at transcript level"/>
<dbReference type="Pfam" id="PF07250">
    <property type="entry name" value="Glyoxal_oxid_N"/>
    <property type="match status" value="1"/>
</dbReference>
<evidence type="ECO:0000256" key="1">
    <source>
        <dbReference type="ARBA" id="ARBA00022729"/>
    </source>
</evidence>
<feature type="domain" description="Glyoxal oxidase N-terminal" evidence="3">
    <location>
        <begin position="44"/>
        <end position="431"/>
    </location>
</feature>
<dbReference type="InterPro" id="IPR037293">
    <property type="entry name" value="Gal_Oxidase_central_sf"/>
</dbReference>
<accession>A0A0F7J3M2</accession>
<keyword evidence="1 2" id="KW-0732">Signal</keyword>
<evidence type="ECO:0000256" key="2">
    <source>
        <dbReference type="SAM" id="SignalP"/>
    </source>
</evidence>
<dbReference type="InterPro" id="IPR013783">
    <property type="entry name" value="Ig-like_fold"/>
</dbReference>
<reference evidence="5" key="1">
    <citation type="submission" date="2014-11" db="EMBL/GenBank/DDBJ databases">
        <authorList>
            <person name="Miriam O."/>
            <person name="Elisabeth M."/>
            <person name="Rosa C."/>
            <person name="Alain G."/>
            <person name="Javier P."/>
        </authorList>
    </citation>
    <scope>NUCLEOTIDE SEQUENCE</scope>
</reference>
<feature type="signal peptide" evidence="2">
    <location>
        <begin position="1"/>
        <end position="24"/>
    </location>
</feature>
<dbReference type="Pfam" id="PF09118">
    <property type="entry name" value="GO-like_E_set"/>
    <property type="match status" value="1"/>
</dbReference>
<dbReference type="InterPro" id="IPR009880">
    <property type="entry name" value="Glyoxal_oxidase_N"/>
</dbReference>
<dbReference type="AlphaFoldDB" id="A0A0F7J3M2"/>
<dbReference type="EMBL" id="KP178201">
    <property type="protein sequence ID" value="AKH04256.1"/>
    <property type="molecule type" value="mRNA"/>
</dbReference>
<dbReference type="InterPro" id="IPR014756">
    <property type="entry name" value="Ig_E-set"/>
</dbReference>
<organism evidence="5">
    <name type="scientific">Taxus baccata</name>
    <name type="common">English yew</name>
    <dbReference type="NCBI Taxonomy" id="25629"/>
    <lineage>
        <taxon>Eukaryota</taxon>
        <taxon>Viridiplantae</taxon>
        <taxon>Streptophyta</taxon>
        <taxon>Embryophyta</taxon>
        <taxon>Tracheophyta</taxon>
        <taxon>Spermatophyta</taxon>
        <taxon>Pinopsida</taxon>
        <taxon>Pinidae</taxon>
        <taxon>Conifers II</taxon>
        <taxon>Cupressales</taxon>
        <taxon>Taxaceae</taxon>
        <taxon>Taxus</taxon>
    </lineage>
</organism>
<evidence type="ECO:0000259" key="4">
    <source>
        <dbReference type="Pfam" id="PF09118"/>
    </source>
</evidence>
<evidence type="ECO:0000259" key="3">
    <source>
        <dbReference type="Pfam" id="PF07250"/>
    </source>
</evidence>
<dbReference type="InterPro" id="IPR015202">
    <property type="entry name" value="GO-like_E_set"/>
</dbReference>
<reference evidence="5" key="2">
    <citation type="journal article" date="2015" name="Plant Biotechnol. (Sheffield)">
        <title>Transcript profiling of jasmonate-elicited Taxus cells reveals a beta-phenylalanine-CoA ligase.</title>
        <authorList>
            <person name="Ramirez-Estrada K."/>
            <person name="Altabella T."/>
            <person name="Onrubia M."/>
            <person name="Moyano E."/>
            <person name="Notredame C."/>
            <person name="Osuna L."/>
            <person name="Vanden Bossche R."/>
            <person name="Goossens A."/>
            <person name="Cusido R.M."/>
            <person name="Palazon J."/>
        </authorList>
    </citation>
    <scope>NUCLEOTIDE SEQUENCE</scope>
</reference>
<dbReference type="SUPFAM" id="SSF81296">
    <property type="entry name" value="E set domains"/>
    <property type="match status" value="1"/>
</dbReference>
<name>A0A0F7J3M2_TAXBA</name>
<dbReference type="PANTHER" id="PTHR32208:SF71">
    <property type="entry name" value="GLYOXAL OXIDASE-RELATED PROTEIN"/>
    <property type="match status" value="1"/>
</dbReference>
<protein>
    <submittedName>
        <fullName evidence="5">Putative oxidase</fullName>
    </submittedName>
</protein>
<dbReference type="SUPFAM" id="SSF50965">
    <property type="entry name" value="Galactose oxidase, central domain"/>
    <property type="match status" value="1"/>
</dbReference>
<dbReference type="CDD" id="cd02851">
    <property type="entry name" value="E_set_GO_C"/>
    <property type="match status" value="1"/>
</dbReference>
<dbReference type="Gene3D" id="2.60.40.10">
    <property type="entry name" value="Immunoglobulins"/>
    <property type="match status" value="1"/>
</dbReference>
<feature type="domain" description="Galactose oxidase-like Early set" evidence="4">
    <location>
        <begin position="440"/>
        <end position="541"/>
    </location>
</feature>